<dbReference type="CDD" id="cd06347">
    <property type="entry name" value="PBP1_ABC_LivK_ligand_binding-like"/>
    <property type="match status" value="1"/>
</dbReference>
<dbReference type="PANTHER" id="PTHR30483:SF6">
    <property type="entry name" value="PERIPLASMIC BINDING PROTEIN OF ABC TRANSPORTER FOR NATURAL AMINO ACIDS"/>
    <property type="match status" value="1"/>
</dbReference>
<dbReference type="RefSeq" id="WP_078664553.1">
    <property type="nucleotide sequence ID" value="NZ_FUXM01000003.1"/>
</dbReference>
<evidence type="ECO:0000313" key="6">
    <source>
        <dbReference type="Proteomes" id="UP000189933"/>
    </source>
</evidence>
<dbReference type="PROSITE" id="PS51257">
    <property type="entry name" value="PROKAR_LIPOPROTEIN"/>
    <property type="match status" value="1"/>
</dbReference>
<evidence type="ECO:0000256" key="2">
    <source>
        <dbReference type="ARBA" id="ARBA00022729"/>
    </source>
</evidence>
<evidence type="ECO:0000259" key="4">
    <source>
        <dbReference type="Pfam" id="PF13458"/>
    </source>
</evidence>
<dbReference type="PANTHER" id="PTHR30483">
    <property type="entry name" value="LEUCINE-SPECIFIC-BINDING PROTEIN"/>
    <property type="match status" value="1"/>
</dbReference>
<comment type="similarity">
    <text evidence="1">Belongs to the leucine-binding protein family.</text>
</comment>
<dbReference type="Proteomes" id="UP000189933">
    <property type="component" value="Unassembled WGS sequence"/>
</dbReference>
<proteinExistence type="inferred from homology"/>
<dbReference type="AlphaFoldDB" id="A0A1T4M2K2"/>
<keyword evidence="6" id="KW-1185">Reference proteome</keyword>
<dbReference type="InterPro" id="IPR028081">
    <property type="entry name" value="Leu-bd"/>
</dbReference>
<dbReference type="InterPro" id="IPR028082">
    <property type="entry name" value="Peripla_BP_I"/>
</dbReference>
<dbReference type="InterPro" id="IPR051010">
    <property type="entry name" value="BCAA_transport"/>
</dbReference>
<dbReference type="SUPFAM" id="SSF53822">
    <property type="entry name" value="Periplasmic binding protein-like I"/>
    <property type="match status" value="1"/>
</dbReference>
<evidence type="ECO:0000256" key="3">
    <source>
        <dbReference type="SAM" id="SignalP"/>
    </source>
</evidence>
<protein>
    <submittedName>
        <fullName evidence="5">Amino acid/amide ABC transporter substrate-binding protein, HAAT family (TC 3.A.1.4.-)</fullName>
    </submittedName>
</protein>
<sequence>MKGKKLWSLVLAGALLASGLSGCGTQAGKEGEQKQSGDNQAGGGEILIGTNFEMTGNAASYGQGSVKNIRLAIEEINAAGGVLGKKIRLVEGDNKSEPSESANVTTKLITQDKVVAIIGPAASSNAIAAAPICDQFGIPLVPSSATASGVTVDKDGKTHPYVFRTCMINPFQGKVGAAFAIDTLKAKTAVIVVDNSTDYSKDLAAEFEKNFIEKGGKILGKEAYLAKDTDFRAILTKIKQMNPDIIYLPGYYNESALFIKQARELGLNLPIVGGDAWDSPTLVEVAGAKALNNTFFTNHYSIESQNELSKKYVEAYQKKYGELPDAIGAMAYDAAYLVADAIKRAGSADPKAIRDALEATKDFKGISGTITFDDKHNPIKSAFIIEFVDGKQKLKTIVEP</sequence>
<feature type="domain" description="Leucine-binding protein" evidence="4">
    <location>
        <begin position="46"/>
        <end position="390"/>
    </location>
</feature>
<dbReference type="OrthoDB" id="9783240at2"/>
<name>A0A1T4M2K2_9FIRM</name>
<dbReference type="Pfam" id="PF13458">
    <property type="entry name" value="Peripla_BP_6"/>
    <property type="match status" value="1"/>
</dbReference>
<evidence type="ECO:0000256" key="1">
    <source>
        <dbReference type="ARBA" id="ARBA00010062"/>
    </source>
</evidence>
<feature type="chain" id="PRO_5039539738" evidence="3">
    <location>
        <begin position="24"/>
        <end position="400"/>
    </location>
</feature>
<dbReference type="EMBL" id="FUXM01000003">
    <property type="protein sequence ID" value="SJZ61229.1"/>
    <property type="molecule type" value="Genomic_DNA"/>
</dbReference>
<gene>
    <name evidence="5" type="ORF">SAMN02745885_00401</name>
</gene>
<accession>A0A1T4M2K2</accession>
<reference evidence="6" key="1">
    <citation type="submission" date="2017-02" db="EMBL/GenBank/DDBJ databases">
        <authorList>
            <person name="Varghese N."/>
            <person name="Submissions S."/>
        </authorList>
    </citation>
    <scope>NUCLEOTIDE SEQUENCE [LARGE SCALE GENOMIC DNA]</scope>
    <source>
        <strain evidence="6">DSM 16521</strain>
    </source>
</reference>
<feature type="signal peptide" evidence="3">
    <location>
        <begin position="1"/>
        <end position="23"/>
    </location>
</feature>
<dbReference type="Gene3D" id="3.40.50.2300">
    <property type="match status" value="2"/>
</dbReference>
<evidence type="ECO:0000313" key="5">
    <source>
        <dbReference type="EMBL" id="SJZ61229.1"/>
    </source>
</evidence>
<keyword evidence="2 3" id="KW-0732">Signal</keyword>
<organism evidence="5 6">
    <name type="scientific">Carboxydocella sporoproducens DSM 16521</name>
    <dbReference type="NCBI Taxonomy" id="1121270"/>
    <lineage>
        <taxon>Bacteria</taxon>
        <taxon>Bacillati</taxon>
        <taxon>Bacillota</taxon>
        <taxon>Clostridia</taxon>
        <taxon>Eubacteriales</taxon>
        <taxon>Clostridiales Family XVI. Incertae Sedis</taxon>
        <taxon>Carboxydocella</taxon>
    </lineage>
</organism>